<proteinExistence type="predicted"/>
<gene>
    <name evidence="5" type="primary">asrA</name>
    <name evidence="5" type="ORF">Pla22_50450</name>
</gene>
<dbReference type="PROSITE" id="PS00198">
    <property type="entry name" value="4FE4S_FER_1"/>
    <property type="match status" value="1"/>
</dbReference>
<organism evidence="5 6">
    <name type="scientific">Rubripirellula amarantea</name>
    <dbReference type="NCBI Taxonomy" id="2527999"/>
    <lineage>
        <taxon>Bacteria</taxon>
        <taxon>Pseudomonadati</taxon>
        <taxon>Planctomycetota</taxon>
        <taxon>Planctomycetia</taxon>
        <taxon>Pirellulales</taxon>
        <taxon>Pirellulaceae</taxon>
        <taxon>Rubripirellula</taxon>
    </lineage>
</organism>
<evidence type="ECO:0000259" key="4">
    <source>
        <dbReference type="PROSITE" id="PS51379"/>
    </source>
</evidence>
<evidence type="ECO:0000313" key="5">
    <source>
        <dbReference type="EMBL" id="TWT48045.1"/>
    </source>
</evidence>
<dbReference type="InterPro" id="IPR017896">
    <property type="entry name" value="4Fe4S_Fe-S-bd"/>
</dbReference>
<dbReference type="PANTHER" id="PTHR40447">
    <property type="entry name" value="ANAEROBIC SULFITE REDUCTASE SUBUNIT A"/>
    <property type="match status" value="1"/>
</dbReference>
<evidence type="ECO:0000256" key="1">
    <source>
        <dbReference type="ARBA" id="ARBA00022723"/>
    </source>
</evidence>
<feature type="domain" description="4Fe-4S ferredoxin-type" evidence="4">
    <location>
        <begin position="336"/>
        <end position="364"/>
    </location>
</feature>
<dbReference type="Pfam" id="PF17179">
    <property type="entry name" value="Fer4_22"/>
    <property type="match status" value="1"/>
</dbReference>
<evidence type="ECO:0000313" key="6">
    <source>
        <dbReference type="Proteomes" id="UP000316598"/>
    </source>
</evidence>
<reference evidence="5 6" key="1">
    <citation type="submission" date="2019-02" db="EMBL/GenBank/DDBJ databases">
        <title>Deep-cultivation of Planctomycetes and their phenomic and genomic characterization uncovers novel biology.</title>
        <authorList>
            <person name="Wiegand S."/>
            <person name="Jogler M."/>
            <person name="Boedeker C."/>
            <person name="Pinto D."/>
            <person name="Vollmers J."/>
            <person name="Rivas-Marin E."/>
            <person name="Kohn T."/>
            <person name="Peeters S.H."/>
            <person name="Heuer A."/>
            <person name="Rast P."/>
            <person name="Oberbeckmann S."/>
            <person name="Bunk B."/>
            <person name="Jeske O."/>
            <person name="Meyerdierks A."/>
            <person name="Storesund J.E."/>
            <person name="Kallscheuer N."/>
            <person name="Luecker S."/>
            <person name="Lage O.M."/>
            <person name="Pohl T."/>
            <person name="Merkel B.J."/>
            <person name="Hornburger P."/>
            <person name="Mueller R.-W."/>
            <person name="Bruemmer F."/>
            <person name="Labrenz M."/>
            <person name="Spormann A.M."/>
            <person name="Op Den Camp H."/>
            <person name="Overmann J."/>
            <person name="Amann R."/>
            <person name="Jetten M.S.M."/>
            <person name="Mascher T."/>
            <person name="Medema M.H."/>
            <person name="Devos D.P."/>
            <person name="Kaster A.-K."/>
            <person name="Ovreas L."/>
            <person name="Rohde M."/>
            <person name="Galperin M.Y."/>
            <person name="Jogler C."/>
        </authorList>
    </citation>
    <scope>NUCLEOTIDE SEQUENCE [LARGE SCALE GENOMIC DNA]</scope>
    <source>
        <strain evidence="5 6">Pla22</strain>
    </source>
</reference>
<protein>
    <submittedName>
        <fullName evidence="5">Anaerobic sulfite reductase subunit A</fullName>
    </submittedName>
</protein>
<dbReference type="RefSeq" id="WP_146517460.1">
    <property type="nucleotide sequence ID" value="NZ_SJPI01000004.1"/>
</dbReference>
<dbReference type="GO" id="GO:0051536">
    <property type="term" value="F:iron-sulfur cluster binding"/>
    <property type="evidence" value="ECO:0007669"/>
    <property type="project" value="UniProtKB-KW"/>
</dbReference>
<keyword evidence="3" id="KW-0411">Iron-sulfur</keyword>
<dbReference type="PANTHER" id="PTHR40447:SF1">
    <property type="entry name" value="ANAEROBIC SULFITE REDUCTASE SUBUNIT A"/>
    <property type="match status" value="1"/>
</dbReference>
<name>A0A5C5WD82_9BACT</name>
<dbReference type="Proteomes" id="UP000316598">
    <property type="component" value="Unassembled WGS sequence"/>
</dbReference>
<dbReference type="EMBL" id="SJPI01000004">
    <property type="protein sequence ID" value="TWT48045.1"/>
    <property type="molecule type" value="Genomic_DNA"/>
</dbReference>
<dbReference type="PROSITE" id="PS51379">
    <property type="entry name" value="4FE4S_FER_2"/>
    <property type="match status" value="2"/>
</dbReference>
<comment type="caution">
    <text evidence="5">The sequence shown here is derived from an EMBL/GenBank/DDBJ whole genome shotgun (WGS) entry which is preliminary data.</text>
</comment>
<dbReference type="GO" id="GO:0046872">
    <property type="term" value="F:metal ion binding"/>
    <property type="evidence" value="ECO:0007669"/>
    <property type="project" value="UniProtKB-KW"/>
</dbReference>
<keyword evidence="1" id="KW-0479">Metal-binding</keyword>
<dbReference type="OrthoDB" id="9796486at2"/>
<keyword evidence="2" id="KW-0408">Iron</keyword>
<dbReference type="Gene3D" id="1.10.1060.10">
    <property type="entry name" value="Alpha-helical ferredoxin"/>
    <property type="match status" value="1"/>
</dbReference>
<dbReference type="SUPFAM" id="SSF46548">
    <property type="entry name" value="alpha-helical ferredoxin"/>
    <property type="match status" value="1"/>
</dbReference>
<dbReference type="InterPro" id="IPR009051">
    <property type="entry name" value="Helical_ferredxn"/>
</dbReference>
<evidence type="ECO:0000256" key="3">
    <source>
        <dbReference type="ARBA" id="ARBA00023014"/>
    </source>
</evidence>
<keyword evidence="6" id="KW-1185">Reference proteome</keyword>
<accession>A0A5C5WD82</accession>
<dbReference type="InterPro" id="IPR017900">
    <property type="entry name" value="4Fe4S_Fe_S_CS"/>
</dbReference>
<sequence length="373" mass="41707">MTTQNDRRHDRRFLSKASFGDLFALLRQQGYTVIGPTIDQQAIVYAEIQSADDLPRGWTDDQSPGQYRLKQRDDDALFGYVVGPHSWKQFLFPPRAVLSEADKTDEGWQFSSIEDDPPKYAFLGVRACELAAMRVQDRVFLSGAYVDPIYQGRRNNTLIVAVNCTQAASTCFCTSMNTGPECTSGFDLALTELPDGFVVESATTDGAEIAAALRTHEVTIEQLRSAQTARQQAVVQITRKLDTTNICDTLMSNLDHPRWDEVAERCLSCTNCTMVCPTCFCSSVTEVSDLAGEHVQRERTWDSCFNVDFSYMNGGNVRDNVRSRYRQWLTHKLASWIDQFDTSGCVGCGRCITWCPVGIDLTEEVAAIRGETS</sequence>
<dbReference type="AlphaFoldDB" id="A0A5C5WD82"/>
<evidence type="ECO:0000256" key="2">
    <source>
        <dbReference type="ARBA" id="ARBA00023004"/>
    </source>
</evidence>
<feature type="domain" description="4Fe-4S ferredoxin-type" evidence="4">
    <location>
        <begin position="255"/>
        <end position="287"/>
    </location>
</feature>